<evidence type="ECO:0000313" key="3">
    <source>
        <dbReference type="Proteomes" id="UP001362999"/>
    </source>
</evidence>
<protein>
    <submittedName>
        <fullName evidence="2">Uncharacterized protein</fullName>
    </submittedName>
</protein>
<dbReference type="AlphaFoldDB" id="A0AAV9ZZL3"/>
<sequence>MIVRNSRVATHSLPSRRSTPPPSHKQTAADSPSVSTFILSLKFFKLSLASTATPLKPPQARRFVDTSPPRTLSTPPPPLTLTDASAATSSTMTRAPPSLLLPTTPDPLLCTFTPPPPPPSPAYQTPTLTRIYIQREPISSPPILIASATRLDPDFPAPLADIFTPRAVITQPSTRSTPKLHLQGHSQTQVAAPTLPTPSTPNPDAANVVSVVPTSSSTNVSLTTSFSASALSPPSHHTRPSPLHPFDEAHPSARRRCPRSRTRRTLARAHTDIQKEAFKGKSSSPPHLSPTPAAAIAIRLDVDFHRSADIVAAPHIRRPAVSTRSQLQPPRHSRPAIAAAALSTPSRLTTSTSSFRRYTRRATRNCIGNLDSNQPGPPLRVQKRIRGCATLNGRAFATGGV</sequence>
<accession>A0AAV9ZZL3</accession>
<feature type="region of interest" description="Disordered" evidence="1">
    <location>
        <begin position="58"/>
        <end position="100"/>
    </location>
</feature>
<feature type="compositionally biased region" description="Low complexity" evidence="1">
    <location>
        <begin position="80"/>
        <end position="100"/>
    </location>
</feature>
<organism evidence="2 3">
    <name type="scientific">Favolaschia claudopus</name>
    <dbReference type="NCBI Taxonomy" id="2862362"/>
    <lineage>
        <taxon>Eukaryota</taxon>
        <taxon>Fungi</taxon>
        <taxon>Dikarya</taxon>
        <taxon>Basidiomycota</taxon>
        <taxon>Agaricomycotina</taxon>
        <taxon>Agaricomycetes</taxon>
        <taxon>Agaricomycetidae</taxon>
        <taxon>Agaricales</taxon>
        <taxon>Marasmiineae</taxon>
        <taxon>Mycenaceae</taxon>
        <taxon>Favolaschia</taxon>
    </lineage>
</organism>
<name>A0AAV9ZZL3_9AGAR</name>
<feature type="region of interest" description="Disordered" evidence="1">
    <location>
        <begin position="1"/>
        <end position="31"/>
    </location>
</feature>
<proteinExistence type="predicted"/>
<comment type="caution">
    <text evidence="2">The sequence shown here is derived from an EMBL/GenBank/DDBJ whole genome shotgun (WGS) entry which is preliminary data.</text>
</comment>
<feature type="compositionally biased region" description="Basic residues" evidence="1">
    <location>
        <begin position="252"/>
        <end position="267"/>
    </location>
</feature>
<reference evidence="2 3" key="1">
    <citation type="journal article" date="2024" name="J Genomics">
        <title>Draft genome sequencing and assembly of Favolaschia claudopus CIRM-BRFM 2984 isolated from oak limbs.</title>
        <authorList>
            <person name="Navarro D."/>
            <person name="Drula E."/>
            <person name="Chaduli D."/>
            <person name="Cazenave R."/>
            <person name="Ahrendt S."/>
            <person name="Wang J."/>
            <person name="Lipzen A."/>
            <person name="Daum C."/>
            <person name="Barry K."/>
            <person name="Grigoriev I.V."/>
            <person name="Favel A."/>
            <person name="Rosso M.N."/>
            <person name="Martin F."/>
        </authorList>
    </citation>
    <scope>NUCLEOTIDE SEQUENCE [LARGE SCALE GENOMIC DNA]</scope>
    <source>
        <strain evidence="2 3">CIRM-BRFM 2984</strain>
    </source>
</reference>
<keyword evidence="3" id="KW-1185">Reference proteome</keyword>
<evidence type="ECO:0000313" key="2">
    <source>
        <dbReference type="EMBL" id="KAK6996487.1"/>
    </source>
</evidence>
<dbReference type="EMBL" id="JAWWNJ010000097">
    <property type="protein sequence ID" value="KAK6996487.1"/>
    <property type="molecule type" value="Genomic_DNA"/>
</dbReference>
<feature type="region of interest" description="Disordered" evidence="1">
    <location>
        <begin position="173"/>
        <end position="209"/>
    </location>
</feature>
<evidence type="ECO:0000256" key="1">
    <source>
        <dbReference type="SAM" id="MobiDB-lite"/>
    </source>
</evidence>
<gene>
    <name evidence="2" type="ORF">R3P38DRAFT_3222153</name>
</gene>
<feature type="region of interest" description="Disordered" evidence="1">
    <location>
        <begin position="226"/>
        <end position="291"/>
    </location>
</feature>
<dbReference type="Proteomes" id="UP001362999">
    <property type="component" value="Unassembled WGS sequence"/>
</dbReference>
<feature type="compositionally biased region" description="Basic and acidic residues" evidence="1">
    <location>
        <begin position="269"/>
        <end position="279"/>
    </location>
</feature>
<feature type="compositionally biased region" description="Low complexity" evidence="1">
    <location>
        <begin position="226"/>
        <end position="235"/>
    </location>
</feature>